<keyword evidence="7" id="KW-0274">FAD</keyword>
<comment type="cofactor">
    <cofactor evidence="1">
        <name>FAD</name>
        <dbReference type="ChEBI" id="CHEBI:57692"/>
    </cofactor>
</comment>
<feature type="transmembrane region" description="Helical" evidence="13">
    <location>
        <begin position="40"/>
        <end position="61"/>
    </location>
</feature>
<sequence>MTPTSVRRGLWLSLLALTALWLLAEPDWAKVPGYFAFRTLYMQYSGVLAIGVMSLTMMLAARPRIVERAFGGLDKMYRLHKWLGIAALVTSVVHWWLGQGTKWMVGWGWLERPQRGPRPPQAAVEGFDLEATLHGLRGVAESVGEWAFYLAAILMVLALIKRFPYRWFAKTHQFIAVGYLVLVFHTVVLFKFSYWAQPLGLLMALLLAGGTVSAVLVLTRQVGARRKVAATVERSEVFPAIATLSTELTLAAGWPGHAAGQFAFVTVDRAEGAHPYTMASAWDPATRRIRFVTKALGDHTRQLPQLLQPGTAVTVEGPYGCFDFEDGHTHQVWIGAGIGITPFIARLEQLARAPKPVQVDLIHPTAVEEPAALAKLTAAARAAGVRLHVLVDARDGRLDAQRLQTLVPHWAQASVWFCGPAGFGQALWEGLSRAGLARRAFHQELFEMR</sequence>
<dbReference type="Pfam" id="PF01794">
    <property type="entry name" value="Ferric_reduct"/>
    <property type="match status" value="1"/>
</dbReference>
<dbReference type="InterPro" id="IPR017938">
    <property type="entry name" value="Riboflavin_synthase-like_b-brl"/>
</dbReference>
<dbReference type="InterPro" id="IPR017927">
    <property type="entry name" value="FAD-bd_FR_type"/>
</dbReference>
<comment type="caution">
    <text evidence="15">The sequence shown here is derived from an EMBL/GenBank/DDBJ whole genome shotgun (WGS) entry which is preliminary data.</text>
</comment>
<dbReference type="EMBL" id="JBBUTF010000006">
    <property type="protein sequence ID" value="MEK8025797.1"/>
    <property type="molecule type" value="Genomic_DNA"/>
</dbReference>
<dbReference type="RefSeq" id="WP_341373584.1">
    <property type="nucleotide sequence ID" value="NZ_JBBUTF010000006.1"/>
</dbReference>
<gene>
    <name evidence="15" type="ORF">AACH11_07480</name>
</gene>
<evidence type="ECO:0000256" key="11">
    <source>
        <dbReference type="ARBA" id="ARBA00023014"/>
    </source>
</evidence>
<dbReference type="PANTHER" id="PTHR47354">
    <property type="entry name" value="NADH OXIDOREDUCTASE HCR"/>
    <property type="match status" value="1"/>
</dbReference>
<comment type="subcellular location">
    <subcellularLocation>
        <location evidence="2">Membrane</location>
        <topology evidence="2">Multi-pass membrane protein</topology>
    </subcellularLocation>
</comment>
<feature type="transmembrane region" description="Helical" evidence="13">
    <location>
        <begin position="146"/>
        <end position="163"/>
    </location>
</feature>
<proteinExistence type="predicted"/>
<evidence type="ECO:0000256" key="13">
    <source>
        <dbReference type="SAM" id="Phobius"/>
    </source>
</evidence>
<dbReference type="InterPro" id="IPR013130">
    <property type="entry name" value="Fe3_Rdtase_TM_dom"/>
</dbReference>
<dbReference type="SUPFAM" id="SSF63380">
    <property type="entry name" value="Riboflavin synthase domain-like"/>
    <property type="match status" value="1"/>
</dbReference>
<evidence type="ECO:0000256" key="7">
    <source>
        <dbReference type="ARBA" id="ARBA00022827"/>
    </source>
</evidence>
<dbReference type="PROSITE" id="PS51384">
    <property type="entry name" value="FAD_FR"/>
    <property type="match status" value="1"/>
</dbReference>
<evidence type="ECO:0000256" key="9">
    <source>
        <dbReference type="ARBA" id="ARBA00023002"/>
    </source>
</evidence>
<feature type="domain" description="FAD-binding FR-type" evidence="14">
    <location>
        <begin position="225"/>
        <end position="325"/>
    </location>
</feature>
<evidence type="ECO:0000313" key="16">
    <source>
        <dbReference type="Proteomes" id="UP001368500"/>
    </source>
</evidence>
<keyword evidence="11" id="KW-0411">Iron-sulfur</keyword>
<keyword evidence="12 13" id="KW-0472">Membrane</keyword>
<protein>
    <submittedName>
        <fullName evidence="15">Ferric reductase-like transmembrane domain-containing protein</fullName>
    </submittedName>
</protein>
<keyword evidence="16" id="KW-1185">Reference proteome</keyword>
<dbReference type="Gene3D" id="3.40.50.80">
    <property type="entry name" value="Nucleotide-binding domain of ferredoxin-NADP reductase (FNR) module"/>
    <property type="match status" value="1"/>
</dbReference>
<evidence type="ECO:0000256" key="5">
    <source>
        <dbReference type="ARBA" id="ARBA00022714"/>
    </source>
</evidence>
<keyword evidence="3" id="KW-0285">Flavoprotein</keyword>
<dbReference type="InterPro" id="IPR050415">
    <property type="entry name" value="MRET"/>
</dbReference>
<accession>A0ABU9B7E5</accession>
<evidence type="ECO:0000256" key="12">
    <source>
        <dbReference type="ARBA" id="ARBA00023136"/>
    </source>
</evidence>
<evidence type="ECO:0000256" key="10">
    <source>
        <dbReference type="ARBA" id="ARBA00023004"/>
    </source>
</evidence>
<evidence type="ECO:0000313" key="15">
    <source>
        <dbReference type="EMBL" id="MEK8025797.1"/>
    </source>
</evidence>
<reference evidence="15 16" key="1">
    <citation type="submission" date="2024-04" db="EMBL/GenBank/DDBJ databases">
        <title>Novel species of the genus Ideonella isolated from streams.</title>
        <authorList>
            <person name="Lu H."/>
        </authorList>
    </citation>
    <scope>NUCLEOTIDE SEQUENCE [LARGE SCALE GENOMIC DNA]</scope>
    <source>
        <strain evidence="15 16">BYS139W</strain>
    </source>
</reference>
<dbReference type="SUPFAM" id="SSF52343">
    <property type="entry name" value="Ferredoxin reductase-like, C-terminal NADP-linked domain"/>
    <property type="match status" value="1"/>
</dbReference>
<evidence type="ECO:0000256" key="2">
    <source>
        <dbReference type="ARBA" id="ARBA00004141"/>
    </source>
</evidence>
<evidence type="ECO:0000256" key="1">
    <source>
        <dbReference type="ARBA" id="ARBA00001974"/>
    </source>
</evidence>
<evidence type="ECO:0000256" key="8">
    <source>
        <dbReference type="ARBA" id="ARBA00022989"/>
    </source>
</evidence>
<dbReference type="PRINTS" id="PR00409">
    <property type="entry name" value="PHDIOXRDTASE"/>
</dbReference>
<evidence type="ECO:0000259" key="14">
    <source>
        <dbReference type="PROSITE" id="PS51384"/>
    </source>
</evidence>
<dbReference type="PANTHER" id="PTHR47354:SF8">
    <property type="entry name" value="1,2-PHENYLACETYL-COA EPOXIDASE, SUBUNIT E"/>
    <property type="match status" value="1"/>
</dbReference>
<organism evidence="15 16">
    <name type="scientific">Pseudaquabacterium rugosum</name>
    <dbReference type="NCBI Taxonomy" id="2984194"/>
    <lineage>
        <taxon>Bacteria</taxon>
        <taxon>Pseudomonadati</taxon>
        <taxon>Pseudomonadota</taxon>
        <taxon>Betaproteobacteria</taxon>
        <taxon>Burkholderiales</taxon>
        <taxon>Sphaerotilaceae</taxon>
        <taxon>Pseudaquabacterium</taxon>
    </lineage>
</organism>
<dbReference type="Gene3D" id="2.40.30.10">
    <property type="entry name" value="Translation factors"/>
    <property type="match status" value="1"/>
</dbReference>
<feature type="transmembrane region" description="Helical" evidence="13">
    <location>
        <begin position="200"/>
        <end position="218"/>
    </location>
</feature>
<dbReference type="InterPro" id="IPR039261">
    <property type="entry name" value="FNR_nucleotide-bd"/>
</dbReference>
<keyword evidence="10" id="KW-0408">Iron</keyword>
<keyword evidence="4 13" id="KW-0812">Transmembrane</keyword>
<name>A0ABU9B7E5_9BURK</name>
<dbReference type="CDD" id="cd06198">
    <property type="entry name" value="FNR_like_3"/>
    <property type="match status" value="1"/>
</dbReference>
<keyword evidence="9" id="KW-0560">Oxidoreductase</keyword>
<dbReference type="Proteomes" id="UP001368500">
    <property type="component" value="Unassembled WGS sequence"/>
</dbReference>
<keyword evidence="8 13" id="KW-1133">Transmembrane helix</keyword>
<evidence type="ECO:0000256" key="6">
    <source>
        <dbReference type="ARBA" id="ARBA00022723"/>
    </source>
</evidence>
<feature type="transmembrane region" description="Helical" evidence="13">
    <location>
        <begin position="175"/>
        <end position="194"/>
    </location>
</feature>
<keyword evidence="6" id="KW-0479">Metal-binding</keyword>
<evidence type="ECO:0000256" key="3">
    <source>
        <dbReference type="ARBA" id="ARBA00022630"/>
    </source>
</evidence>
<keyword evidence="5" id="KW-0001">2Fe-2S</keyword>
<evidence type="ECO:0000256" key="4">
    <source>
        <dbReference type="ARBA" id="ARBA00022692"/>
    </source>
</evidence>
<feature type="transmembrane region" description="Helical" evidence="13">
    <location>
        <begin position="82"/>
        <end position="98"/>
    </location>
</feature>